<gene>
    <name evidence="1" type="ORF">VIT_00s0302g00040</name>
</gene>
<organism evidence="1 2">
    <name type="scientific">Vitis vinifera</name>
    <name type="common">Grape</name>
    <dbReference type="NCBI Taxonomy" id="29760"/>
    <lineage>
        <taxon>Eukaryota</taxon>
        <taxon>Viridiplantae</taxon>
        <taxon>Streptophyta</taxon>
        <taxon>Embryophyta</taxon>
        <taxon>Tracheophyta</taxon>
        <taxon>Spermatophyta</taxon>
        <taxon>Magnoliopsida</taxon>
        <taxon>eudicotyledons</taxon>
        <taxon>Gunneridae</taxon>
        <taxon>Pentapetalae</taxon>
        <taxon>rosids</taxon>
        <taxon>Vitales</taxon>
        <taxon>Vitaceae</taxon>
        <taxon>Viteae</taxon>
        <taxon>Vitis</taxon>
    </lineage>
</organism>
<dbReference type="HOGENOM" id="CLU_3419870_0_0_1"/>
<dbReference type="PaxDb" id="29760-VIT_00s0302g00040.t01"/>
<evidence type="ECO:0000313" key="1">
    <source>
        <dbReference type="EMBL" id="CCB61106.1"/>
    </source>
</evidence>
<protein>
    <submittedName>
        <fullName evidence="1">Uncharacterized protein</fullName>
    </submittedName>
</protein>
<dbReference type="AlphaFoldDB" id="F6I2D9"/>
<dbReference type="EMBL" id="FN596551">
    <property type="protein sequence ID" value="CCB61106.1"/>
    <property type="molecule type" value="Genomic_DNA"/>
</dbReference>
<keyword evidence="2" id="KW-1185">Reference proteome</keyword>
<dbReference type="InParanoid" id="F6I2D9"/>
<proteinExistence type="predicted"/>
<dbReference type="Proteomes" id="UP000009183">
    <property type="component" value="Unassembled WGS sequence, unordered"/>
</dbReference>
<accession>F6I2D9</accession>
<name>F6I2D9_VITVI</name>
<evidence type="ECO:0000313" key="2">
    <source>
        <dbReference type="Proteomes" id="UP000009183"/>
    </source>
</evidence>
<reference evidence="2" key="1">
    <citation type="journal article" date="2007" name="Nature">
        <title>The grapevine genome sequence suggests ancestral hexaploidization in major angiosperm phyla.</title>
        <authorList>
            <consortium name="The French-Italian Public Consortium for Grapevine Genome Characterization."/>
            <person name="Jaillon O."/>
            <person name="Aury J.-M."/>
            <person name="Noel B."/>
            <person name="Policriti A."/>
            <person name="Clepet C."/>
            <person name="Casagrande A."/>
            <person name="Choisne N."/>
            <person name="Aubourg S."/>
            <person name="Vitulo N."/>
            <person name="Jubin C."/>
            <person name="Vezzi A."/>
            <person name="Legeai F."/>
            <person name="Hugueney P."/>
            <person name="Dasilva C."/>
            <person name="Horner D."/>
            <person name="Mica E."/>
            <person name="Jublot D."/>
            <person name="Poulain J."/>
            <person name="Bruyere C."/>
            <person name="Billault A."/>
            <person name="Segurens B."/>
            <person name="Gouyvenoux M."/>
            <person name="Ugarte E."/>
            <person name="Cattonaro F."/>
            <person name="Anthouard V."/>
            <person name="Vico V."/>
            <person name="Del Fabbro C."/>
            <person name="Alaux M."/>
            <person name="Di Gaspero G."/>
            <person name="Dumas V."/>
            <person name="Felice N."/>
            <person name="Paillard S."/>
            <person name="Juman I."/>
            <person name="Moroldo M."/>
            <person name="Scalabrin S."/>
            <person name="Canaguier A."/>
            <person name="Le Clainche I."/>
            <person name="Malacrida G."/>
            <person name="Durand E."/>
            <person name="Pesole G."/>
            <person name="Laucou V."/>
            <person name="Chatelet P."/>
            <person name="Merdinoglu D."/>
            <person name="Delledonne M."/>
            <person name="Pezzotti M."/>
            <person name="Lecharny A."/>
            <person name="Scarpelli C."/>
            <person name="Artiguenave F."/>
            <person name="Pe M.E."/>
            <person name="Valle G."/>
            <person name="Morgante M."/>
            <person name="Caboche M."/>
            <person name="Adam-Blondon A.-F."/>
            <person name="Weissenbach J."/>
            <person name="Quetier F."/>
            <person name="Wincker P."/>
        </authorList>
    </citation>
    <scope>NUCLEOTIDE SEQUENCE [LARGE SCALE GENOMIC DNA]</scope>
    <source>
        <strain evidence="2">cv. Pinot noir / PN40024</strain>
    </source>
</reference>
<sequence length="25" mass="2648">MVAALIVQGYVRICVVLCVSMLPVA</sequence>